<dbReference type="Pfam" id="PF12697">
    <property type="entry name" value="Abhydrolase_6"/>
    <property type="match status" value="1"/>
</dbReference>
<evidence type="ECO:0000313" key="2">
    <source>
        <dbReference type="EMBL" id="TXN28361.1"/>
    </source>
</evidence>
<dbReference type="PANTHER" id="PTHR37017">
    <property type="entry name" value="AB HYDROLASE-1 DOMAIN-CONTAINING PROTEIN-RELATED"/>
    <property type="match status" value="1"/>
</dbReference>
<dbReference type="PANTHER" id="PTHR37017:SF11">
    <property type="entry name" value="ESTERASE_LIPASE_THIOESTERASE DOMAIN-CONTAINING PROTEIN"/>
    <property type="match status" value="1"/>
</dbReference>
<dbReference type="GO" id="GO:0016787">
    <property type="term" value="F:hydrolase activity"/>
    <property type="evidence" value="ECO:0007669"/>
    <property type="project" value="UniProtKB-KW"/>
</dbReference>
<dbReference type="InterPro" id="IPR029058">
    <property type="entry name" value="AB_hydrolase_fold"/>
</dbReference>
<keyword evidence="2" id="KW-0378">Hydrolase</keyword>
<dbReference type="Proteomes" id="UP000321379">
    <property type="component" value="Unassembled WGS sequence"/>
</dbReference>
<keyword evidence="3" id="KW-1185">Reference proteome</keyword>
<evidence type="ECO:0000259" key="1">
    <source>
        <dbReference type="Pfam" id="PF12697"/>
    </source>
</evidence>
<dbReference type="EMBL" id="VRMG01000015">
    <property type="protein sequence ID" value="TXN28361.1"/>
    <property type="molecule type" value="Genomic_DNA"/>
</dbReference>
<accession>A0A5C8UJF0</accession>
<dbReference type="Gene3D" id="3.40.50.1820">
    <property type="entry name" value="alpha/beta hydrolase"/>
    <property type="match status" value="1"/>
</dbReference>
<dbReference type="InterPro" id="IPR052897">
    <property type="entry name" value="Sec-Metab_Biosynth_Hydrolase"/>
</dbReference>
<proteinExistence type="predicted"/>
<sequence>MPQTFVLINGAWHGGWAWHAVASELRTAGHEVYAPILPGLGEHDDPSTLTLQECVDFVADYITSKGLSEVILVGHSWGGFLVSGVTMKLGRAIARRVYLNAHVPLTGESLNDIVPPEYVTLFDELAEASGNNSVSLPYELWQEALMQDAGEEAQRIAHAGLLPQPYRYFTDSLDLDGLEDKGVPASYVTSPDDLALPPGEYGWTPRFPDRLRNVRIVATVGSHESLFTQPAAVAAALQEASA</sequence>
<comment type="caution">
    <text evidence="2">The sequence shown here is derived from an EMBL/GenBank/DDBJ whole genome shotgun (WGS) entry which is preliminary data.</text>
</comment>
<gene>
    <name evidence="2" type="ORF">FVP33_18005</name>
</gene>
<protein>
    <submittedName>
        <fullName evidence="2">Alpha/beta hydrolase</fullName>
    </submittedName>
</protein>
<dbReference type="AlphaFoldDB" id="A0A5C8UJF0"/>
<organism evidence="2 3">
    <name type="scientific">Lacisediminihabitans profunda</name>
    <dbReference type="NCBI Taxonomy" id="2594790"/>
    <lineage>
        <taxon>Bacteria</taxon>
        <taxon>Bacillati</taxon>
        <taxon>Actinomycetota</taxon>
        <taxon>Actinomycetes</taxon>
        <taxon>Micrococcales</taxon>
        <taxon>Microbacteriaceae</taxon>
        <taxon>Lacisediminihabitans</taxon>
    </lineage>
</organism>
<reference evidence="2 3" key="1">
    <citation type="submission" date="2019-08" db="EMBL/GenBank/DDBJ databases">
        <title>Bacterial whole genome sequence for Glaciihabitans sp. CHu50b-6-2.</title>
        <authorList>
            <person name="Jin L."/>
        </authorList>
    </citation>
    <scope>NUCLEOTIDE SEQUENCE [LARGE SCALE GENOMIC DNA]</scope>
    <source>
        <strain evidence="2 3">CHu50b-6-2</strain>
    </source>
</reference>
<name>A0A5C8UJF0_9MICO</name>
<evidence type="ECO:0000313" key="3">
    <source>
        <dbReference type="Proteomes" id="UP000321379"/>
    </source>
</evidence>
<dbReference type="InterPro" id="IPR000073">
    <property type="entry name" value="AB_hydrolase_1"/>
</dbReference>
<dbReference type="RefSeq" id="WP_147785075.1">
    <property type="nucleotide sequence ID" value="NZ_VRMG01000015.1"/>
</dbReference>
<feature type="domain" description="AB hydrolase-1" evidence="1">
    <location>
        <begin position="5"/>
        <end position="236"/>
    </location>
</feature>
<dbReference type="SUPFAM" id="SSF53474">
    <property type="entry name" value="alpha/beta-Hydrolases"/>
    <property type="match status" value="1"/>
</dbReference>